<feature type="compositionally biased region" description="Basic and acidic residues" evidence="1">
    <location>
        <begin position="49"/>
        <end position="62"/>
    </location>
</feature>
<dbReference type="AlphaFoldDB" id="M7ZN28"/>
<sequence>MEQREANTAVPISKREAAQGGNGDMEKQGGDPPGGALPSKGPVTVLSASHEDKHNSDTCLEHDEINKAHGILFEEKRDPEDMDGQHLYEEQGPEIDDDLTETEVSGSLLCDGVINLVRKSIERKQTRKIIRKQTTKRPRNIEEPVNKPRGHVGAKAYSRCSLPYFVDVVKSTCKSKEKVQLVRGIGFGFTLEFDECVVPRPFAQWIADNVCVKDEQIVFNQKVITLNAESVSHVLGIPAGENNISITDDGGKAEFLALFGLSEVPSIKYFGNKIIKEEELSDEQYIRCYMIVMLATFLCPTSNTKPSTKYMGALIDVSKIKDLNWCEFTHAWLMQAINKYQKEKVKNESETCYGQQTHEWASTEKNSYMKDAIERRFGNSLSVKGVADFFLLLQADIISRKKRRLGDQIERPTHEEPQTSIIKGKNLSQQSCGSEGTHSKAQHNMVVDEQGPQLAPIATTFEASKTIEDLQPTTQAILQEDNYTHSKTVTTASFDYMLCPQKFESTSYQQQEQEVTISTPSFCGFKNNTSTQKEPTSDQFPESKMSIDINKVFVPDEELAHTQTTQTSFARYLDEARKNYFFYGDDIPTLRLFKNHDDCGNEIKEPELWRPLHMDSEEYERKIEAAKRDGPPKKNIEVDNMMSKDPEQSYKSIKHSQYEINSTPNEFPVCCAQQQSQSYFCKTPRPSTATTTDASIIDLGSPNQLIIPRRLFPDKSNHTYTPDGTEEQPIAIRDSQSASPEVQILGEKSLQQNCLNLLGNSDEHYNTRLLLGSSNSSVGKENVPNKRILKPSKYLCSPYDGVSLEQLGKSFKEEGWVESYVINVFCRKLFRDNHPRLSQRHFFFHTASEYFLQKWKNEASRLQWRDKLIKSFTGAGKAKDLQQCNEIENFKRAWNDACLKNMGFRHYETAYPNLPKQDTFQKTHQWTYQYKD</sequence>
<evidence type="ECO:0008006" key="3">
    <source>
        <dbReference type="Google" id="ProtNLM"/>
    </source>
</evidence>
<dbReference type="OMA" id="HEWASTE"/>
<gene>
    <name evidence="2" type="ORF">TRIUR3_10267</name>
</gene>
<evidence type="ECO:0000313" key="2">
    <source>
        <dbReference type="EMBL" id="EMS49474.1"/>
    </source>
</evidence>
<dbReference type="EMBL" id="KD243205">
    <property type="protein sequence ID" value="EMS49474.1"/>
    <property type="molecule type" value="Genomic_DNA"/>
</dbReference>
<organism evidence="2">
    <name type="scientific">Triticum urartu</name>
    <name type="common">Red wild einkorn</name>
    <name type="synonym">Crithodium urartu</name>
    <dbReference type="NCBI Taxonomy" id="4572"/>
    <lineage>
        <taxon>Eukaryota</taxon>
        <taxon>Viridiplantae</taxon>
        <taxon>Streptophyta</taxon>
        <taxon>Embryophyta</taxon>
        <taxon>Tracheophyta</taxon>
        <taxon>Spermatophyta</taxon>
        <taxon>Magnoliopsida</taxon>
        <taxon>Liliopsida</taxon>
        <taxon>Poales</taxon>
        <taxon>Poaceae</taxon>
        <taxon>BOP clade</taxon>
        <taxon>Pooideae</taxon>
        <taxon>Triticodae</taxon>
        <taxon>Triticeae</taxon>
        <taxon>Triticinae</taxon>
        <taxon>Triticum</taxon>
    </lineage>
</organism>
<feature type="region of interest" description="Disordered" evidence="1">
    <location>
        <begin position="1"/>
        <end position="62"/>
    </location>
</feature>
<reference evidence="2" key="1">
    <citation type="journal article" date="2013" name="Nature">
        <title>Draft genome of the wheat A-genome progenitor Triticum urartu.</title>
        <authorList>
            <person name="Ling H.Q."/>
            <person name="Zhao S."/>
            <person name="Liu D."/>
            <person name="Wang J."/>
            <person name="Sun H."/>
            <person name="Zhang C."/>
            <person name="Fan H."/>
            <person name="Li D."/>
            <person name="Dong L."/>
            <person name="Tao Y."/>
            <person name="Gao C."/>
            <person name="Wu H."/>
            <person name="Li Y."/>
            <person name="Cui Y."/>
            <person name="Guo X."/>
            <person name="Zheng S."/>
            <person name="Wang B."/>
            <person name="Yu K."/>
            <person name="Liang Q."/>
            <person name="Yang W."/>
            <person name="Lou X."/>
            <person name="Chen J."/>
            <person name="Feng M."/>
            <person name="Jian J."/>
            <person name="Zhang X."/>
            <person name="Luo G."/>
            <person name="Jiang Y."/>
            <person name="Liu J."/>
            <person name="Wang Z."/>
            <person name="Sha Y."/>
            <person name="Zhang B."/>
            <person name="Wu H."/>
            <person name="Tang D."/>
            <person name="Shen Q."/>
            <person name="Xue P."/>
            <person name="Zou S."/>
            <person name="Wang X."/>
            <person name="Liu X."/>
            <person name="Wang F."/>
            <person name="Yang Y."/>
            <person name="An X."/>
            <person name="Dong Z."/>
            <person name="Zhang K."/>
            <person name="Zhang X."/>
            <person name="Luo M.C."/>
            <person name="Dvorak J."/>
            <person name="Tong Y."/>
            <person name="Wang J."/>
            <person name="Yang H."/>
            <person name="Li Z."/>
            <person name="Wang D."/>
            <person name="Zhang A."/>
            <person name="Wang J."/>
        </authorList>
    </citation>
    <scope>NUCLEOTIDE SEQUENCE</scope>
</reference>
<dbReference type="PANTHER" id="PTHR34835:SF60">
    <property type="entry name" value="OS10G0490300 PROTEIN"/>
    <property type="match status" value="1"/>
</dbReference>
<accession>M7ZN28</accession>
<proteinExistence type="predicted"/>
<name>M7ZN28_TRIUA</name>
<dbReference type="PANTHER" id="PTHR34835">
    <property type="entry name" value="OS07G0283600 PROTEIN-RELATED"/>
    <property type="match status" value="1"/>
</dbReference>
<evidence type="ECO:0000256" key="1">
    <source>
        <dbReference type="SAM" id="MobiDB-lite"/>
    </source>
</evidence>
<dbReference type="eggNOG" id="KOG0778">
    <property type="taxonomic scope" value="Eukaryota"/>
</dbReference>
<protein>
    <recommendedName>
        <fullName evidence="3">Aminotransferase-like plant mobile domain-containing protein</fullName>
    </recommendedName>
</protein>